<dbReference type="Proteomes" id="UP000593567">
    <property type="component" value="Unassembled WGS sequence"/>
</dbReference>
<proteinExistence type="inferred from homology"/>
<evidence type="ECO:0000313" key="3">
    <source>
        <dbReference type="EMBL" id="KAF6040901.1"/>
    </source>
</evidence>
<comment type="caution">
    <text evidence="3">The sequence shown here is derived from an EMBL/GenBank/DDBJ whole genome shotgun (WGS) entry which is preliminary data.</text>
</comment>
<dbReference type="PANTHER" id="PTHR24280">
    <property type="entry name" value="CYTOCHROME P450 20A1"/>
    <property type="match status" value="1"/>
</dbReference>
<dbReference type="GO" id="GO:0016705">
    <property type="term" value="F:oxidoreductase activity, acting on paired donors, with incorporation or reduction of molecular oxygen"/>
    <property type="evidence" value="ECO:0007669"/>
    <property type="project" value="InterPro"/>
</dbReference>
<organism evidence="3 4">
    <name type="scientific">Bugula neritina</name>
    <name type="common">Brown bryozoan</name>
    <name type="synonym">Sertularia neritina</name>
    <dbReference type="NCBI Taxonomy" id="10212"/>
    <lineage>
        <taxon>Eukaryota</taxon>
        <taxon>Metazoa</taxon>
        <taxon>Spiralia</taxon>
        <taxon>Lophotrochozoa</taxon>
        <taxon>Bryozoa</taxon>
        <taxon>Gymnolaemata</taxon>
        <taxon>Cheilostomatida</taxon>
        <taxon>Flustrina</taxon>
        <taxon>Buguloidea</taxon>
        <taxon>Bugulidae</taxon>
        <taxon>Bugula</taxon>
    </lineage>
</organism>
<reference evidence="3" key="1">
    <citation type="submission" date="2020-06" db="EMBL/GenBank/DDBJ databases">
        <title>Draft genome of Bugula neritina, a colonial animal packing powerful symbionts and potential medicines.</title>
        <authorList>
            <person name="Rayko M."/>
        </authorList>
    </citation>
    <scope>NUCLEOTIDE SEQUENCE [LARGE SCALE GENOMIC DNA]</scope>
    <source>
        <strain evidence="3">Kwan_BN1</strain>
    </source>
</reference>
<sequence length="346" mass="39953">MILPFVIFACLIIIVLLGTLFWLYPGSQKITTVPGLEPSSESDGNIPDIQNAGSMTEFLDKLHKEFGPIASFWIEKEFIVSIASPELFKEVSHIFDRPVSLYKSYEPLLGLQSIQYKNGPDGQQLRKLHDRSYTQAKVVSQMAVLQEVVEELLKKWNKMAATQEHVPLGLHMSAVVMKSLTRFAFGEYFKDEKALIAFRKDYDFCFWAMENTLVEGPMKPGSDREKKFKEGIQRLKGITHEIIQRRKQEEISPDDRIFIDVLMENYTDEDMIFDDIITYLIGGSHTTSFFMTWALYFLATHEDMQDKLYAEVTKYYKGGPITWDMIKNMAYVASFSLSVFDLVNRY</sequence>
<dbReference type="OrthoDB" id="1470350at2759"/>
<evidence type="ECO:0000313" key="4">
    <source>
        <dbReference type="Proteomes" id="UP000593567"/>
    </source>
</evidence>
<gene>
    <name evidence="3" type="ORF">EB796_000742</name>
</gene>
<dbReference type="SUPFAM" id="SSF48264">
    <property type="entry name" value="Cytochrome P450"/>
    <property type="match status" value="1"/>
</dbReference>
<dbReference type="Pfam" id="PF00067">
    <property type="entry name" value="p450"/>
    <property type="match status" value="1"/>
</dbReference>
<comment type="similarity">
    <text evidence="1">Belongs to the cytochrome P450 family.</text>
</comment>
<dbReference type="GO" id="GO:0005506">
    <property type="term" value="F:iron ion binding"/>
    <property type="evidence" value="ECO:0007669"/>
    <property type="project" value="InterPro"/>
</dbReference>
<dbReference type="InterPro" id="IPR052666">
    <property type="entry name" value="CYP450_20A1-like"/>
</dbReference>
<accession>A0A7J7KRT2</accession>
<evidence type="ECO:0000256" key="1">
    <source>
        <dbReference type="ARBA" id="ARBA00010617"/>
    </source>
</evidence>
<dbReference type="InterPro" id="IPR036396">
    <property type="entry name" value="Cyt_P450_sf"/>
</dbReference>
<name>A0A7J7KRT2_BUGNE</name>
<dbReference type="EMBL" id="VXIV02000093">
    <property type="protein sequence ID" value="KAF6040901.1"/>
    <property type="molecule type" value="Genomic_DNA"/>
</dbReference>
<keyword evidence="2" id="KW-0472">Membrane</keyword>
<keyword evidence="2" id="KW-1133">Transmembrane helix</keyword>
<dbReference type="Gene3D" id="1.10.630.10">
    <property type="entry name" value="Cytochrome P450"/>
    <property type="match status" value="1"/>
</dbReference>
<dbReference type="GO" id="GO:0016020">
    <property type="term" value="C:membrane"/>
    <property type="evidence" value="ECO:0007669"/>
    <property type="project" value="TreeGrafter"/>
</dbReference>
<dbReference type="InterPro" id="IPR001128">
    <property type="entry name" value="Cyt_P450"/>
</dbReference>
<protein>
    <submittedName>
        <fullName evidence="3">Uncharacterized protein</fullName>
    </submittedName>
</protein>
<keyword evidence="2" id="KW-0812">Transmembrane</keyword>
<keyword evidence="4" id="KW-1185">Reference proteome</keyword>
<dbReference type="GO" id="GO:0004497">
    <property type="term" value="F:monooxygenase activity"/>
    <property type="evidence" value="ECO:0007669"/>
    <property type="project" value="InterPro"/>
</dbReference>
<dbReference type="PANTHER" id="PTHR24280:SF4">
    <property type="entry name" value="CYTOCHROME P450 20A1"/>
    <property type="match status" value="1"/>
</dbReference>
<dbReference type="GO" id="GO:0020037">
    <property type="term" value="F:heme binding"/>
    <property type="evidence" value="ECO:0007669"/>
    <property type="project" value="InterPro"/>
</dbReference>
<dbReference type="AlphaFoldDB" id="A0A7J7KRT2"/>
<feature type="transmembrane region" description="Helical" evidence="2">
    <location>
        <begin position="6"/>
        <end position="24"/>
    </location>
</feature>
<evidence type="ECO:0000256" key="2">
    <source>
        <dbReference type="SAM" id="Phobius"/>
    </source>
</evidence>